<feature type="region of interest" description="Disordered" evidence="6">
    <location>
        <begin position="634"/>
        <end position="678"/>
    </location>
</feature>
<reference evidence="8 9" key="1">
    <citation type="submission" date="2021-07" db="EMBL/GenBank/DDBJ databases">
        <title>The Aristolochia fimbriata genome: insights into angiosperm evolution, floral development and chemical biosynthesis.</title>
        <authorList>
            <person name="Jiao Y."/>
        </authorList>
    </citation>
    <scope>NUCLEOTIDE SEQUENCE [LARGE SCALE GENOMIC DNA]</scope>
    <source>
        <strain evidence="8">IBCAS-2021</strain>
        <tissue evidence="8">Leaf</tissue>
    </source>
</reference>
<dbReference type="InterPro" id="IPR015300">
    <property type="entry name" value="DNA-bd_pseudobarrel_sf"/>
</dbReference>
<keyword evidence="4" id="KW-0804">Transcription</keyword>
<proteinExistence type="predicted"/>
<comment type="caution">
    <text evidence="8">The sequence shown here is derived from an EMBL/GenBank/DDBJ whole genome shotgun (WGS) entry which is preliminary data.</text>
</comment>
<evidence type="ECO:0000256" key="1">
    <source>
        <dbReference type="ARBA" id="ARBA00004123"/>
    </source>
</evidence>
<keyword evidence="3" id="KW-0238">DNA-binding</keyword>
<dbReference type="PROSITE" id="PS50863">
    <property type="entry name" value="B3"/>
    <property type="match status" value="1"/>
</dbReference>
<dbReference type="GO" id="GO:0003700">
    <property type="term" value="F:DNA-binding transcription factor activity"/>
    <property type="evidence" value="ECO:0007669"/>
    <property type="project" value="InterPro"/>
</dbReference>
<feature type="compositionally biased region" description="Low complexity" evidence="6">
    <location>
        <begin position="654"/>
        <end position="666"/>
    </location>
</feature>
<feature type="region of interest" description="Disordered" evidence="6">
    <location>
        <begin position="160"/>
        <end position="189"/>
    </location>
</feature>
<sequence length="678" mass="74252">MKDMQVHEVVGDARKEGIIERKEEMMDREVSRERSRDSNDPLEVDIGDEDSIFYGDFPSLPDFTCISSSSSTSSSSSALPTRSTSSSSASSAWAVLKIDREEVGDMMEDYNGDASVAQPPHGVHPSVVDGIDVLDEIADMGILDDTDIWDPATLFPDEEENNDYGGGGGVGEEGNPNFYHGEDPVPVPVREEEKPSEDLAMMFFEWLKTNKESISPEDLRSIKLKRSTIECAAKRLGGGKEGMKQLLKLILAWVQNHHLQKRRNNNVYREVEEMNNNNNNNSNNNNCGFQYQGHSFPSQHGPVPVSNGNPPMDSCFSPSWIHPSPYLTTDPGGNPGGYPPMMGYMGAAAAASTTPSSEYHRVMDPNTGWSTQFPQYGGAAYGTTEAGPPAAVPPAYVGFGNNYAPGYAKMASSATKEARKKRMARQRRLFTHHHHHHHHHHGRHHSHQHASRLAGDGATCTNTAQAAAAAAQGNWVLYNPSAASAPAGFPQSMVAPDGVAHADATTAMQPRQIDRRQGWKSEKNLRFLLQKVLKQSDVGNLGRIVLPKKEAETHLPELDARDGIAIQMEDIGTSRVWNMRYRYWPNNKSRMYLLENTGDFVRSNGLQEGDFIVIYSDAKCSKYMIRGVKVRKPELKPDTTKGPVVKAAKNSNSTGTTTATGTTGATEGISPASQQNGI</sequence>
<comment type="subcellular location">
    <subcellularLocation>
        <location evidence="1">Nucleus</location>
    </subcellularLocation>
</comment>
<dbReference type="SMART" id="SM01019">
    <property type="entry name" value="B3"/>
    <property type="match status" value="1"/>
</dbReference>
<keyword evidence="2" id="KW-0805">Transcription regulation</keyword>
<gene>
    <name evidence="8" type="ORF">H6P81_013608</name>
</gene>
<dbReference type="Proteomes" id="UP000825729">
    <property type="component" value="Unassembled WGS sequence"/>
</dbReference>
<protein>
    <recommendedName>
        <fullName evidence="7">TF-B3 domain-containing protein</fullName>
    </recommendedName>
</protein>
<feature type="compositionally biased region" description="Low complexity" evidence="6">
    <location>
        <begin position="67"/>
        <end position="92"/>
    </location>
</feature>
<evidence type="ECO:0000256" key="4">
    <source>
        <dbReference type="ARBA" id="ARBA00023163"/>
    </source>
</evidence>
<dbReference type="GO" id="GO:0003677">
    <property type="term" value="F:DNA binding"/>
    <property type="evidence" value="ECO:0007669"/>
    <property type="project" value="UniProtKB-KW"/>
</dbReference>
<evidence type="ECO:0000313" key="9">
    <source>
        <dbReference type="Proteomes" id="UP000825729"/>
    </source>
</evidence>
<dbReference type="InterPro" id="IPR044800">
    <property type="entry name" value="LEC2-like"/>
</dbReference>
<dbReference type="FunFam" id="2.40.330.10:FF:000003">
    <property type="entry name" value="B3 domain-containing transcription factor FUS3"/>
    <property type="match status" value="1"/>
</dbReference>
<dbReference type="Pfam" id="PF02362">
    <property type="entry name" value="B3"/>
    <property type="match status" value="1"/>
</dbReference>
<dbReference type="PANTHER" id="PTHR31140">
    <property type="entry name" value="B3 DOMAIN-CONTAINING TRANSCRIPTION FACTOR ABI3"/>
    <property type="match status" value="1"/>
</dbReference>
<accession>A0AAV7EF60</accession>
<keyword evidence="9" id="KW-1185">Reference proteome</keyword>
<feature type="compositionally biased region" description="Basic and acidic residues" evidence="6">
    <location>
        <begin position="1"/>
        <end position="39"/>
    </location>
</feature>
<name>A0AAV7EF60_ARIFI</name>
<dbReference type="PANTHER" id="PTHR31140:SF81">
    <property type="entry name" value="B3 DOMAIN-CONTAINING TRANSCRIPTION FACTOR ABI3"/>
    <property type="match status" value="1"/>
</dbReference>
<evidence type="ECO:0000256" key="5">
    <source>
        <dbReference type="ARBA" id="ARBA00023242"/>
    </source>
</evidence>
<feature type="region of interest" description="Disordered" evidence="6">
    <location>
        <begin position="1"/>
        <end position="48"/>
    </location>
</feature>
<feature type="domain" description="TF-B3" evidence="7">
    <location>
        <begin position="529"/>
        <end position="631"/>
    </location>
</feature>
<dbReference type="GO" id="GO:0005634">
    <property type="term" value="C:nucleus"/>
    <property type="evidence" value="ECO:0007669"/>
    <property type="project" value="UniProtKB-SubCell"/>
</dbReference>
<feature type="region of interest" description="Disordered" evidence="6">
    <location>
        <begin position="65"/>
        <end position="92"/>
    </location>
</feature>
<organism evidence="8 9">
    <name type="scientific">Aristolochia fimbriata</name>
    <name type="common">White veined hardy Dutchman's pipe vine</name>
    <dbReference type="NCBI Taxonomy" id="158543"/>
    <lineage>
        <taxon>Eukaryota</taxon>
        <taxon>Viridiplantae</taxon>
        <taxon>Streptophyta</taxon>
        <taxon>Embryophyta</taxon>
        <taxon>Tracheophyta</taxon>
        <taxon>Spermatophyta</taxon>
        <taxon>Magnoliopsida</taxon>
        <taxon>Magnoliidae</taxon>
        <taxon>Piperales</taxon>
        <taxon>Aristolochiaceae</taxon>
        <taxon>Aristolochia</taxon>
    </lineage>
</organism>
<feature type="compositionally biased region" description="Basic residues" evidence="6">
    <location>
        <begin position="433"/>
        <end position="450"/>
    </location>
</feature>
<dbReference type="CDD" id="cd10015">
    <property type="entry name" value="BfiI_C_EcoRII_N_B3"/>
    <property type="match status" value="1"/>
</dbReference>
<dbReference type="InterPro" id="IPR003340">
    <property type="entry name" value="B3_DNA-bd"/>
</dbReference>
<evidence type="ECO:0000256" key="6">
    <source>
        <dbReference type="SAM" id="MobiDB-lite"/>
    </source>
</evidence>
<evidence type="ECO:0000256" key="3">
    <source>
        <dbReference type="ARBA" id="ARBA00023125"/>
    </source>
</evidence>
<keyword evidence="5" id="KW-0539">Nucleus</keyword>
<evidence type="ECO:0000256" key="2">
    <source>
        <dbReference type="ARBA" id="ARBA00023015"/>
    </source>
</evidence>
<evidence type="ECO:0000259" key="7">
    <source>
        <dbReference type="PROSITE" id="PS50863"/>
    </source>
</evidence>
<dbReference type="EMBL" id="JAINDJ010000005">
    <property type="protein sequence ID" value="KAG9447480.1"/>
    <property type="molecule type" value="Genomic_DNA"/>
</dbReference>
<dbReference type="SUPFAM" id="SSF101936">
    <property type="entry name" value="DNA-binding pseudobarrel domain"/>
    <property type="match status" value="1"/>
</dbReference>
<dbReference type="AlphaFoldDB" id="A0AAV7EF60"/>
<evidence type="ECO:0000313" key="8">
    <source>
        <dbReference type="EMBL" id="KAG9447480.1"/>
    </source>
</evidence>
<dbReference type="Gene3D" id="2.40.330.10">
    <property type="entry name" value="DNA-binding pseudobarrel domain"/>
    <property type="match status" value="1"/>
</dbReference>
<feature type="region of interest" description="Disordered" evidence="6">
    <location>
        <begin position="433"/>
        <end position="455"/>
    </location>
</feature>